<dbReference type="SUPFAM" id="SSF56935">
    <property type="entry name" value="Porins"/>
    <property type="match status" value="1"/>
</dbReference>
<keyword evidence="2 4" id="KW-0472">Membrane</keyword>
<evidence type="ECO:0000313" key="10">
    <source>
        <dbReference type="Proteomes" id="UP000199308"/>
    </source>
</evidence>
<dbReference type="Pfam" id="PF07715">
    <property type="entry name" value="Plug"/>
    <property type="match status" value="1"/>
</dbReference>
<feature type="signal peptide" evidence="6">
    <location>
        <begin position="1"/>
        <end position="27"/>
    </location>
</feature>
<dbReference type="Proteomes" id="UP000199308">
    <property type="component" value="Unassembled WGS sequence"/>
</dbReference>
<feature type="chain" id="PRO_5011772459" evidence="6">
    <location>
        <begin position="28"/>
        <end position="1082"/>
    </location>
</feature>
<evidence type="ECO:0000256" key="6">
    <source>
        <dbReference type="SAM" id="SignalP"/>
    </source>
</evidence>
<comment type="similarity">
    <text evidence="4">Belongs to the TonB-dependent receptor family.</text>
</comment>
<gene>
    <name evidence="9" type="ORF">SAMN05660429_00172</name>
</gene>
<dbReference type="InterPro" id="IPR037066">
    <property type="entry name" value="Plug_dom_sf"/>
</dbReference>
<dbReference type="STRING" id="349064.SAMN05660429_00172"/>
<organism evidence="9 10">
    <name type="scientific">Thalassotalea agarivorans</name>
    <name type="common">Thalassomonas agarivorans</name>
    <dbReference type="NCBI Taxonomy" id="349064"/>
    <lineage>
        <taxon>Bacteria</taxon>
        <taxon>Pseudomonadati</taxon>
        <taxon>Pseudomonadota</taxon>
        <taxon>Gammaproteobacteria</taxon>
        <taxon>Alteromonadales</taxon>
        <taxon>Colwelliaceae</taxon>
        <taxon>Thalassotalea</taxon>
    </lineage>
</organism>
<feature type="region of interest" description="Disordered" evidence="5">
    <location>
        <begin position="740"/>
        <end position="763"/>
    </location>
</feature>
<dbReference type="RefSeq" id="WP_093326858.1">
    <property type="nucleotide sequence ID" value="NZ_AP027363.1"/>
</dbReference>
<sequence>MRELNLLARSVKTALLFGAVGSFGAFAAQEEAAAEQTVAVQEQVAQETAILEEEDETEKIQVTGSRIRKAEFDSASPVQVISGDLSRELGLFSAGDMLQQTNQASGLQIDNTFGGFVLDNGPGASTVGFRGLGAERTLVLINGRRMAPAGVGGAPTSADLNLIPGVMIQRVENLYDGASTVYGSDAVAGVANIILKQDVEGFEVQAYRNAPKGGEGARTTVSGMYGTSSDNGYFTIGAEYTLEEAQSYAGNPFAKGCEERIWETEDGRIIKRNSGLGALPTADTCDIFPLTNRMQDQFFWGSLYYTPGYTNTGIPNFSESSVPSIYANLLPTWVPGDFNQDGVIDLNNGDGVTVDGNGDGYQDFDFQDPLYAYQQSDYYKSGDYRSENKRFSVIANGEYNLQDSMDTTIYGEALFAKRESPIFSPGAQIFQWVPSNNPFNPCNPNGLNGVDCFGVLGFGPGGPQAVRPILNIRGDRDRVDVEVSQYRLVTGITGNITDTWYYDAFISYSASSGKDTRTGVGEAQLINSLDAVVNADGSVSCADTSDGCVPTNFFRPGLWQAGGGYLTPASYDYLMLDRVMETDVSQFIVSGFVGGEFLTLPWNNETVNGVVGIEFRKDEIKSNPNDVAAGVDGSQLWGYFSDLGADGSRNLKEAFAEFDFPLVRGMTAVEELTFTASGRISDESYYDPATTYSLKGVYRPVEWVTLRGTQGTSYRAPNLRERFINGTTGFNTVTDPCVVPDDARVQDPSDPSAPPTYDPTLDQRDPSVLAACQSDGVDPTSLGMGQNGTPEFTSSYSAEVVTGGSTQVVEETSTAKTYGFIIEQPFSEEFELTLSMTRYDIEVKNSIAEPSAAYSVNQCYSAGGITAFCDRIDRDSADGRISLVDQSFINIGLITSKGYDYNIYYNQDFVLGDENLGVTLDVQATKMTEALYDVLGTVDDDLGEPDYPEWRAFARMQFEYSDFRFNWETRFIGKGQEDQFNADGDELNPFYELSNGCTGLYNDDGSNLMCREKDFTEDYFVHNMSVSWSTDNYLLSVGVRNVFNEAPPQVDPSGSFSNTNIPLGVGYDTYGRTPYINFSASF</sequence>
<dbReference type="PANTHER" id="PTHR47234">
    <property type="match status" value="1"/>
</dbReference>
<keyword evidence="4" id="KW-0798">TonB box</keyword>
<dbReference type="InterPro" id="IPR000531">
    <property type="entry name" value="Beta-barrel_TonB"/>
</dbReference>
<evidence type="ECO:0000313" key="9">
    <source>
        <dbReference type="EMBL" id="SES66699.1"/>
    </source>
</evidence>
<accession>A0A1H9YCM2</accession>
<feature type="domain" description="TonB-dependent receptor plug" evidence="8">
    <location>
        <begin position="73"/>
        <end position="190"/>
    </location>
</feature>
<evidence type="ECO:0000256" key="1">
    <source>
        <dbReference type="ARBA" id="ARBA00004442"/>
    </source>
</evidence>
<comment type="subcellular location">
    <subcellularLocation>
        <location evidence="1 4">Cell outer membrane</location>
    </subcellularLocation>
</comment>
<protein>
    <submittedName>
        <fullName evidence="9">Iron complex outermembrane recepter protein</fullName>
    </submittedName>
</protein>
<keyword evidence="6" id="KW-0732">Signal</keyword>
<dbReference type="Gene3D" id="2.170.130.10">
    <property type="entry name" value="TonB-dependent receptor, plug domain"/>
    <property type="match status" value="1"/>
</dbReference>
<evidence type="ECO:0000256" key="4">
    <source>
        <dbReference type="RuleBase" id="RU003357"/>
    </source>
</evidence>
<evidence type="ECO:0000256" key="5">
    <source>
        <dbReference type="SAM" id="MobiDB-lite"/>
    </source>
</evidence>
<keyword evidence="10" id="KW-1185">Reference proteome</keyword>
<dbReference type="OrthoDB" id="176248at2"/>
<dbReference type="InterPro" id="IPR036942">
    <property type="entry name" value="Beta-barrel_TonB_sf"/>
</dbReference>
<keyword evidence="3" id="KW-0998">Cell outer membrane</keyword>
<dbReference type="InterPro" id="IPR012910">
    <property type="entry name" value="Plug_dom"/>
</dbReference>
<dbReference type="AlphaFoldDB" id="A0A1H9YCM2"/>
<feature type="domain" description="TonB-dependent receptor-like beta-barrel" evidence="7">
    <location>
        <begin position="482"/>
        <end position="1042"/>
    </location>
</feature>
<evidence type="ECO:0000256" key="3">
    <source>
        <dbReference type="ARBA" id="ARBA00023237"/>
    </source>
</evidence>
<evidence type="ECO:0000256" key="2">
    <source>
        <dbReference type="ARBA" id="ARBA00023136"/>
    </source>
</evidence>
<evidence type="ECO:0000259" key="7">
    <source>
        <dbReference type="Pfam" id="PF00593"/>
    </source>
</evidence>
<evidence type="ECO:0000259" key="8">
    <source>
        <dbReference type="Pfam" id="PF07715"/>
    </source>
</evidence>
<proteinExistence type="inferred from homology"/>
<name>A0A1H9YCM2_THASX</name>
<dbReference type="GO" id="GO:0009279">
    <property type="term" value="C:cell outer membrane"/>
    <property type="evidence" value="ECO:0007669"/>
    <property type="project" value="UniProtKB-SubCell"/>
</dbReference>
<reference evidence="9 10" key="1">
    <citation type="submission" date="2016-10" db="EMBL/GenBank/DDBJ databases">
        <authorList>
            <person name="de Groot N.N."/>
        </authorList>
    </citation>
    <scope>NUCLEOTIDE SEQUENCE [LARGE SCALE GENOMIC DNA]</scope>
    <source>
        <strain evidence="9 10">DSM 19706</strain>
    </source>
</reference>
<dbReference type="PANTHER" id="PTHR47234:SF2">
    <property type="entry name" value="TONB-DEPENDENT RECEPTOR"/>
    <property type="match status" value="1"/>
</dbReference>
<dbReference type="Pfam" id="PF00593">
    <property type="entry name" value="TonB_dep_Rec_b-barrel"/>
    <property type="match status" value="1"/>
</dbReference>
<dbReference type="Gene3D" id="2.40.170.20">
    <property type="entry name" value="TonB-dependent receptor, beta-barrel domain"/>
    <property type="match status" value="1"/>
</dbReference>
<dbReference type="EMBL" id="FOHK01000001">
    <property type="protein sequence ID" value="SES66699.1"/>
    <property type="molecule type" value="Genomic_DNA"/>
</dbReference>